<dbReference type="EMBL" id="BGPR01043491">
    <property type="protein sequence ID" value="GBO20092.1"/>
    <property type="molecule type" value="Genomic_DNA"/>
</dbReference>
<dbReference type="Proteomes" id="UP000499080">
    <property type="component" value="Unassembled WGS sequence"/>
</dbReference>
<evidence type="ECO:0000313" key="2">
    <source>
        <dbReference type="Proteomes" id="UP000499080"/>
    </source>
</evidence>
<accession>A0A4Y2V6E6</accession>
<comment type="caution">
    <text evidence="1">The sequence shown here is derived from an EMBL/GenBank/DDBJ whole genome shotgun (WGS) entry which is preliminary data.</text>
</comment>
<organism evidence="1 2">
    <name type="scientific">Araneus ventricosus</name>
    <name type="common">Orbweaver spider</name>
    <name type="synonym">Epeira ventricosa</name>
    <dbReference type="NCBI Taxonomy" id="182803"/>
    <lineage>
        <taxon>Eukaryota</taxon>
        <taxon>Metazoa</taxon>
        <taxon>Ecdysozoa</taxon>
        <taxon>Arthropoda</taxon>
        <taxon>Chelicerata</taxon>
        <taxon>Arachnida</taxon>
        <taxon>Araneae</taxon>
        <taxon>Araneomorphae</taxon>
        <taxon>Entelegynae</taxon>
        <taxon>Araneoidea</taxon>
        <taxon>Araneidae</taxon>
        <taxon>Araneus</taxon>
    </lineage>
</organism>
<gene>
    <name evidence="1" type="ORF">AVEN_54750_1</name>
</gene>
<dbReference type="AlphaFoldDB" id="A0A4Y2V6E6"/>
<proteinExistence type="predicted"/>
<protein>
    <submittedName>
        <fullName evidence="1">Uncharacterized protein</fullName>
    </submittedName>
</protein>
<name>A0A4Y2V6E6_ARAVE</name>
<sequence>MILADFLPQFFRVGFVNMRLVQQNVSRCNRSSAETRVLLAITGHETIPPVGGTHCYRHWAIPSNCCTHQGSEIPFTYPAASQLRTRGAPIGMRTLIMLRQSIVNYQ</sequence>
<reference evidence="1 2" key="1">
    <citation type="journal article" date="2019" name="Sci. Rep.">
        <title>Orb-weaving spider Araneus ventricosus genome elucidates the spidroin gene catalogue.</title>
        <authorList>
            <person name="Kono N."/>
            <person name="Nakamura H."/>
            <person name="Ohtoshi R."/>
            <person name="Moran D.A.P."/>
            <person name="Shinohara A."/>
            <person name="Yoshida Y."/>
            <person name="Fujiwara M."/>
            <person name="Mori M."/>
            <person name="Tomita M."/>
            <person name="Arakawa K."/>
        </authorList>
    </citation>
    <scope>NUCLEOTIDE SEQUENCE [LARGE SCALE GENOMIC DNA]</scope>
</reference>
<evidence type="ECO:0000313" key="1">
    <source>
        <dbReference type="EMBL" id="GBO20092.1"/>
    </source>
</evidence>
<keyword evidence="2" id="KW-1185">Reference proteome</keyword>